<proteinExistence type="predicted"/>
<evidence type="ECO:0000313" key="1">
    <source>
        <dbReference type="EMBL" id="QEX15195.1"/>
    </source>
</evidence>
<gene>
    <name evidence="1" type="ORF">FRZ44_04750</name>
</gene>
<dbReference type="AlphaFoldDB" id="A0A5J6MFH5"/>
<keyword evidence="2" id="KW-1185">Reference proteome</keyword>
<dbReference type="RefSeq" id="WP_151175674.1">
    <property type="nucleotide sequence ID" value="NZ_CP042906.1"/>
</dbReference>
<name>A0A5J6MFH5_9PROT</name>
<dbReference type="Proteomes" id="UP000326202">
    <property type="component" value="Chromosome"/>
</dbReference>
<organism evidence="1 2">
    <name type="scientific">Hypericibacter terrae</name>
    <dbReference type="NCBI Taxonomy" id="2602015"/>
    <lineage>
        <taxon>Bacteria</taxon>
        <taxon>Pseudomonadati</taxon>
        <taxon>Pseudomonadota</taxon>
        <taxon>Alphaproteobacteria</taxon>
        <taxon>Rhodospirillales</taxon>
        <taxon>Dongiaceae</taxon>
        <taxon>Hypericibacter</taxon>
    </lineage>
</organism>
<sequence length="310" mass="33020">MMYRPLPNGFIGFVLLLTLLTAFSGETAAEDLNDRSRLGMGVHPDTVLPVQKPFGWTTSTGSAQAAPQILGVVASHGPIPLNCLNDGCRADLSTFCLQQSRDNPARGQTYVPIEGAEIVLSGTNRLGQNVRLSATPYLEFATDRGFTAIEVTLPPGELAKLGLFDIAIDIGERVSLVPMAAANDTNPQTAAEIAIATGTVREVGTEFFDRIDEAGDAIRLANQMINALPARGHSINDSDGRVLEAAIASETGRASGIEGVTLARKMYATCGAKVEVSHYFDNVRSCLEAAHDELVANTNIDLWRSLSSAY</sequence>
<evidence type="ECO:0000313" key="2">
    <source>
        <dbReference type="Proteomes" id="UP000326202"/>
    </source>
</evidence>
<reference evidence="1 2" key="1">
    <citation type="submission" date="2019-08" db="EMBL/GenBank/DDBJ databases">
        <title>Hyperibacter terrae gen. nov., sp. nov. and Hyperibacter viscosus sp. nov., two new members in the family Rhodospirillaceae isolated from the rhizosphere of Hypericum perforatum.</title>
        <authorList>
            <person name="Noviana Z."/>
        </authorList>
    </citation>
    <scope>NUCLEOTIDE SEQUENCE [LARGE SCALE GENOMIC DNA]</scope>
    <source>
        <strain evidence="1 2">R5913</strain>
    </source>
</reference>
<protein>
    <submittedName>
        <fullName evidence="1">Uncharacterized protein</fullName>
    </submittedName>
</protein>
<accession>A0A5J6MFH5</accession>
<dbReference type="OrthoDB" id="7344480at2"/>
<dbReference type="KEGG" id="htq:FRZ44_04750"/>
<dbReference type="EMBL" id="CP042906">
    <property type="protein sequence ID" value="QEX15195.1"/>
    <property type="molecule type" value="Genomic_DNA"/>
</dbReference>